<keyword evidence="2" id="KW-1185">Reference proteome</keyword>
<evidence type="ECO:0000313" key="1">
    <source>
        <dbReference type="EMBL" id="KXS96752.1"/>
    </source>
</evidence>
<sequence>MAIGSHVIIKHRCRPLTLGGVAFLLTPLLPYCRSSTIVLGLELEEFAFLPFFPKSRTKVGRQNLVPNTVKVETQIEHLH</sequence>
<gene>
    <name evidence="1" type="ORF">AC578_5356</name>
</gene>
<comment type="caution">
    <text evidence="1">The sequence shown here is derived from an EMBL/GenBank/DDBJ whole genome shotgun (WGS) entry which is preliminary data.</text>
</comment>
<reference evidence="1 2" key="1">
    <citation type="submission" date="2015-07" db="EMBL/GenBank/DDBJ databases">
        <title>Comparative genomics of the Sigatoka disease complex on banana suggests a link between parallel evolutionary changes in Pseudocercospora fijiensis and Pseudocercospora eumusae and increased virulence on the banana host.</title>
        <authorList>
            <person name="Chang T.-C."/>
            <person name="Salvucci A."/>
            <person name="Crous P.W."/>
            <person name="Stergiopoulos I."/>
        </authorList>
    </citation>
    <scope>NUCLEOTIDE SEQUENCE [LARGE SCALE GENOMIC DNA]</scope>
    <source>
        <strain evidence="1 2">CBS 114824</strain>
    </source>
</reference>
<evidence type="ECO:0000313" key="2">
    <source>
        <dbReference type="Proteomes" id="UP000070133"/>
    </source>
</evidence>
<accession>A0A139H2W3</accession>
<proteinExistence type="predicted"/>
<dbReference type="EMBL" id="LFZN01000163">
    <property type="protein sequence ID" value="KXS96752.1"/>
    <property type="molecule type" value="Genomic_DNA"/>
</dbReference>
<dbReference type="AlphaFoldDB" id="A0A139H2W3"/>
<organism evidence="1 2">
    <name type="scientific">Pseudocercospora eumusae</name>
    <dbReference type="NCBI Taxonomy" id="321146"/>
    <lineage>
        <taxon>Eukaryota</taxon>
        <taxon>Fungi</taxon>
        <taxon>Dikarya</taxon>
        <taxon>Ascomycota</taxon>
        <taxon>Pezizomycotina</taxon>
        <taxon>Dothideomycetes</taxon>
        <taxon>Dothideomycetidae</taxon>
        <taxon>Mycosphaerellales</taxon>
        <taxon>Mycosphaerellaceae</taxon>
        <taxon>Pseudocercospora</taxon>
    </lineage>
</organism>
<protein>
    <submittedName>
        <fullName evidence="1">Uncharacterized protein</fullName>
    </submittedName>
</protein>
<name>A0A139H2W3_9PEZI</name>
<dbReference type="Proteomes" id="UP000070133">
    <property type="component" value="Unassembled WGS sequence"/>
</dbReference>